<dbReference type="STRING" id="56689.GCA_001291445_02098"/>
<keyword evidence="1" id="KW-0805">Transcription regulation</keyword>
<dbReference type="EMBL" id="LZLC01000033">
    <property type="protein sequence ID" value="OBJ45679.1"/>
    <property type="molecule type" value="Genomic_DNA"/>
</dbReference>
<keyword evidence="3" id="KW-0804">Transcription</keyword>
<sequence>MPQHDWVLGTDRNAEALARILSAASELVSRKGFEAFTVEAVAAELHCSPATVYRRAGGKAAILERLVSLFAQRIVGAIREAITGLEGTERVVAAIVVALDCMRAKPLGKLIMGDIRPDHDSGTVTASPLVGKFAAEMIGSDDPLAAQWLIRVTFALWYWPLKDKQSEYELVRRFAGPSVTLGLGEATPT</sequence>
<evidence type="ECO:0000313" key="6">
    <source>
        <dbReference type="EMBL" id="OBJ45679.1"/>
    </source>
</evidence>
<dbReference type="Pfam" id="PF00440">
    <property type="entry name" value="TetR_N"/>
    <property type="match status" value="1"/>
</dbReference>
<keyword evidence="2 4" id="KW-0238">DNA-binding</keyword>
<dbReference type="OrthoDB" id="4569533at2"/>
<comment type="caution">
    <text evidence="6">The sequence shown here is derived from an EMBL/GenBank/DDBJ whole genome shotgun (WGS) entry which is preliminary data.</text>
</comment>
<dbReference type="GO" id="GO:0000976">
    <property type="term" value="F:transcription cis-regulatory region binding"/>
    <property type="evidence" value="ECO:0007669"/>
    <property type="project" value="TreeGrafter"/>
</dbReference>
<organism evidence="6 7">
    <name type="scientific">Mycolicibacterium mucogenicum</name>
    <name type="common">Mycobacterium mucogenicum</name>
    <dbReference type="NCBI Taxonomy" id="56689"/>
    <lineage>
        <taxon>Bacteria</taxon>
        <taxon>Bacillati</taxon>
        <taxon>Actinomycetota</taxon>
        <taxon>Actinomycetes</taxon>
        <taxon>Mycobacteriales</taxon>
        <taxon>Mycobacteriaceae</taxon>
        <taxon>Mycolicibacterium</taxon>
    </lineage>
</organism>
<dbReference type="PANTHER" id="PTHR30055:SF234">
    <property type="entry name" value="HTH-TYPE TRANSCRIPTIONAL REGULATOR BETI"/>
    <property type="match status" value="1"/>
</dbReference>
<proteinExistence type="predicted"/>
<dbReference type="SUPFAM" id="SSF46689">
    <property type="entry name" value="Homeodomain-like"/>
    <property type="match status" value="1"/>
</dbReference>
<evidence type="ECO:0000256" key="4">
    <source>
        <dbReference type="PROSITE-ProRule" id="PRU00335"/>
    </source>
</evidence>
<evidence type="ECO:0000256" key="2">
    <source>
        <dbReference type="ARBA" id="ARBA00023125"/>
    </source>
</evidence>
<dbReference type="AlphaFoldDB" id="A0A1A3HDC9"/>
<dbReference type="GO" id="GO:0003700">
    <property type="term" value="F:DNA-binding transcription factor activity"/>
    <property type="evidence" value="ECO:0007669"/>
    <property type="project" value="TreeGrafter"/>
</dbReference>
<evidence type="ECO:0000313" key="7">
    <source>
        <dbReference type="Proteomes" id="UP000093898"/>
    </source>
</evidence>
<accession>A0A1A3HDC9</accession>
<evidence type="ECO:0000256" key="3">
    <source>
        <dbReference type="ARBA" id="ARBA00023163"/>
    </source>
</evidence>
<protein>
    <submittedName>
        <fullName evidence="6">Transcriptional regulator</fullName>
    </submittedName>
</protein>
<feature type="DNA-binding region" description="H-T-H motif" evidence="4">
    <location>
        <begin position="37"/>
        <end position="56"/>
    </location>
</feature>
<reference evidence="7" key="1">
    <citation type="submission" date="2016-06" db="EMBL/GenBank/DDBJ databases">
        <authorList>
            <person name="Sutton G."/>
            <person name="Brinkac L."/>
            <person name="Sanka R."/>
            <person name="Adams M."/>
            <person name="Lau E."/>
            <person name="Garcia-Basteiro A."/>
            <person name="Lopez-Varela E."/>
            <person name="Palencia S."/>
        </authorList>
    </citation>
    <scope>NUCLEOTIDE SEQUENCE [LARGE SCALE GENOMIC DNA]</scope>
    <source>
        <strain evidence="7">1127319.6</strain>
    </source>
</reference>
<name>A0A1A3HDC9_MYCMU</name>
<gene>
    <name evidence="6" type="ORF">A5630_13220</name>
</gene>
<dbReference type="RefSeq" id="WP_064978992.1">
    <property type="nucleotide sequence ID" value="NZ_LZLC01000033.1"/>
</dbReference>
<dbReference type="InterPro" id="IPR009057">
    <property type="entry name" value="Homeodomain-like_sf"/>
</dbReference>
<dbReference type="PROSITE" id="PS50977">
    <property type="entry name" value="HTH_TETR_2"/>
    <property type="match status" value="1"/>
</dbReference>
<dbReference type="InterPro" id="IPR050109">
    <property type="entry name" value="HTH-type_TetR-like_transc_reg"/>
</dbReference>
<evidence type="ECO:0000256" key="1">
    <source>
        <dbReference type="ARBA" id="ARBA00023015"/>
    </source>
</evidence>
<dbReference type="PANTHER" id="PTHR30055">
    <property type="entry name" value="HTH-TYPE TRANSCRIPTIONAL REGULATOR RUTR"/>
    <property type="match status" value="1"/>
</dbReference>
<dbReference type="InterPro" id="IPR001647">
    <property type="entry name" value="HTH_TetR"/>
</dbReference>
<feature type="domain" description="HTH tetR-type" evidence="5">
    <location>
        <begin position="14"/>
        <end position="74"/>
    </location>
</feature>
<dbReference type="Gene3D" id="1.10.357.10">
    <property type="entry name" value="Tetracycline Repressor, domain 2"/>
    <property type="match status" value="1"/>
</dbReference>
<evidence type="ECO:0000259" key="5">
    <source>
        <dbReference type="PROSITE" id="PS50977"/>
    </source>
</evidence>
<dbReference type="Proteomes" id="UP000093898">
    <property type="component" value="Unassembled WGS sequence"/>
</dbReference>